<feature type="non-terminal residue" evidence="2">
    <location>
        <position position="1"/>
    </location>
</feature>
<dbReference type="PANTHER" id="PTHR24200:SF14">
    <property type="entry name" value="MICROTUBULE-ASSOCIATED TUMOR SUPPRESSOR CANDIDATE 2"/>
    <property type="match status" value="1"/>
</dbReference>
<organism evidence="2 3">
    <name type="scientific">Chelydra serpentina</name>
    <name type="common">Snapping turtle</name>
    <name type="synonym">Testudo serpentina</name>
    <dbReference type="NCBI Taxonomy" id="8475"/>
    <lineage>
        <taxon>Eukaryota</taxon>
        <taxon>Metazoa</taxon>
        <taxon>Chordata</taxon>
        <taxon>Craniata</taxon>
        <taxon>Vertebrata</taxon>
        <taxon>Euteleostomi</taxon>
        <taxon>Archelosauria</taxon>
        <taxon>Testudinata</taxon>
        <taxon>Testudines</taxon>
        <taxon>Cryptodira</taxon>
        <taxon>Durocryptodira</taxon>
        <taxon>Americhelydia</taxon>
        <taxon>Chelydroidea</taxon>
        <taxon>Chelydridae</taxon>
        <taxon>Chelydra</taxon>
    </lineage>
</organism>
<gene>
    <name evidence="2" type="ORF">G0U57_006111</name>
</gene>
<comment type="caution">
    <text evidence="2">The sequence shown here is derived from an EMBL/GenBank/DDBJ whole genome shotgun (WGS) entry which is preliminary data.</text>
</comment>
<dbReference type="OrthoDB" id="10038993at2759"/>
<keyword evidence="1" id="KW-0175">Coiled coil</keyword>
<dbReference type="AlphaFoldDB" id="A0A8T1SKR7"/>
<dbReference type="Proteomes" id="UP000765507">
    <property type="component" value="Unassembled WGS sequence"/>
</dbReference>
<dbReference type="PANTHER" id="PTHR24200">
    <property type="entry name" value="TOUCAN, ISOFORM A"/>
    <property type="match status" value="1"/>
</dbReference>
<accession>A0A8T1SKR7</accession>
<dbReference type="InterPro" id="IPR051293">
    <property type="entry name" value="MTUS1/CCDC69"/>
</dbReference>
<evidence type="ECO:0000256" key="1">
    <source>
        <dbReference type="ARBA" id="ARBA00023054"/>
    </source>
</evidence>
<name>A0A8T1SKR7_CHESE</name>
<dbReference type="GO" id="GO:0005634">
    <property type="term" value="C:nucleus"/>
    <property type="evidence" value="ECO:0007669"/>
    <property type="project" value="TreeGrafter"/>
</dbReference>
<feature type="non-terminal residue" evidence="2">
    <location>
        <position position="165"/>
    </location>
</feature>
<dbReference type="EMBL" id="JAHGAV010000184">
    <property type="protein sequence ID" value="KAG6929257.1"/>
    <property type="molecule type" value="Genomic_DNA"/>
</dbReference>
<evidence type="ECO:0000313" key="2">
    <source>
        <dbReference type="EMBL" id="KAG6929257.1"/>
    </source>
</evidence>
<reference evidence="2 3" key="1">
    <citation type="journal article" date="2020" name="G3 (Bethesda)">
        <title>Draft Genome of the Common Snapping Turtle, Chelydra serpentina, a Model for Phenotypic Plasticity in Reptiles.</title>
        <authorList>
            <person name="Das D."/>
            <person name="Singh S.K."/>
            <person name="Bierstedt J."/>
            <person name="Erickson A."/>
            <person name="Galli G.L.J."/>
            <person name="Crossley D.A. 2nd"/>
            <person name="Rhen T."/>
        </authorList>
    </citation>
    <scope>NUCLEOTIDE SEQUENCE [LARGE SCALE GENOMIC DNA]</scope>
    <source>
        <strain evidence="2">KW</strain>
    </source>
</reference>
<protein>
    <submittedName>
        <fullName evidence="2">Microtubule associated tumor suppressor candidate 2</fullName>
    </submittedName>
</protein>
<dbReference type="GO" id="GO:0005737">
    <property type="term" value="C:cytoplasm"/>
    <property type="evidence" value="ECO:0007669"/>
    <property type="project" value="TreeGrafter"/>
</dbReference>
<proteinExistence type="predicted"/>
<sequence>AIAKKYLSDEASESYKISARADAFFCVPTSLRPVATVNVNNQPTISNSNLKDLYALHVDKLSPASVLPPIDSTQLLKISPKVPIKTAANSGIPKPILVHSKGSLTAKGDVESDCSEKPEENIEIKPVIPKPKHVRPKIITYIRRNPQSIDHLDPSFASTELPYGP</sequence>
<dbReference type="GO" id="GO:0008017">
    <property type="term" value="F:microtubule binding"/>
    <property type="evidence" value="ECO:0007669"/>
    <property type="project" value="TreeGrafter"/>
</dbReference>
<evidence type="ECO:0000313" key="3">
    <source>
        <dbReference type="Proteomes" id="UP000765507"/>
    </source>
</evidence>
<keyword evidence="3" id="KW-1185">Reference proteome</keyword>